<feature type="binding site" evidence="18">
    <location>
        <position position="233"/>
    </location>
    <ligand>
        <name>mRNA</name>
        <dbReference type="ChEBI" id="CHEBI:33699"/>
    </ligand>
</feature>
<dbReference type="InterPro" id="IPR000176">
    <property type="entry name" value="mRNA_MeTrfase-like"/>
</dbReference>
<keyword evidence="9" id="KW-0946">Virion</keyword>
<organism evidence="19">
    <name type="scientific">Western grey kangaroopox virus</name>
    <dbReference type="NCBI Taxonomy" id="1566307"/>
    <lineage>
        <taxon>Viruses</taxon>
        <taxon>Varidnaviria</taxon>
        <taxon>Bamfordvirae</taxon>
        <taxon>Nucleocytoviricota</taxon>
        <taxon>Pokkesviricetes</taxon>
        <taxon>Chitovirales</taxon>
        <taxon>Poxviridae</taxon>
        <taxon>Chordopoxvirinae</taxon>
        <taxon>Macropopoxvirus</taxon>
        <taxon>Macropopoxvirus mfuliginosuspox</taxon>
        <taxon>Western kangaroopox virus</taxon>
    </lineage>
</organism>
<evidence type="ECO:0000256" key="3">
    <source>
        <dbReference type="ARBA" id="ARBA00015701"/>
    </source>
</evidence>
<evidence type="ECO:0000256" key="9">
    <source>
        <dbReference type="ARBA" id="ARBA00022844"/>
    </source>
</evidence>
<evidence type="ECO:0000256" key="2">
    <source>
        <dbReference type="ARBA" id="ARBA00011923"/>
    </source>
</evidence>
<evidence type="ECO:0000256" key="6">
    <source>
        <dbReference type="ARBA" id="ARBA00022679"/>
    </source>
</evidence>
<keyword evidence="5 15" id="KW-0507">mRNA processing</keyword>
<name>A0A2C9DSM8_9POXV</name>
<dbReference type="GO" id="GO:0044423">
    <property type="term" value="C:virion component"/>
    <property type="evidence" value="ECO:0007669"/>
    <property type="project" value="UniProtKB-KW"/>
</dbReference>
<comment type="subunit">
    <text evidence="13 15">Interacts with poly(A) polymerase catalytic subunit OPG063. Interacts with OPG109 and OPG123; these interactions might help linking transcription to capping and polyadenylation.</text>
</comment>
<evidence type="ECO:0000313" key="19">
    <source>
        <dbReference type="EMBL" id="ATI21011.1"/>
    </source>
</evidence>
<evidence type="ECO:0000256" key="10">
    <source>
        <dbReference type="ARBA" id="ARBA00022917"/>
    </source>
</evidence>
<dbReference type="PROSITE" id="PS51612">
    <property type="entry name" value="SAM_MT_2O_PK"/>
    <property type="match status" value="1"/>
</dbReference>
<keyword evidence="7 15" id="KW-0949">S-adenosyl-L-methionine</keyword>
<keyword evidence="4 15" id="KW-0489">Methyltransferase</keyword>
<feature type="binding site" evidence="18">
    <location>
        <begin position="177"/>
        <end position="180"/>
    </location>
    <ligand>
        <name>mRNA</name>
        <dbReference type="ChEBI" id="CHEBI:33699"/>
    </ligand>
</feature>
<dbReference type="GO" id="GO:0004483">
    <property type="term" value="F:methyltransferase cap1 activity"/>
    <property type="evidence" value="ECO:0007669"/>
    <property type="project" value="UniProtKB-UniRule"/>
</dbReference>
<keyword evidence="20" id="KW-1185">Reference proteome</keyword>
<dbReference type="GO" id="GO:0006370">
    <property type="term" value="P:7-methylguanosine mRNA capping"/>
    <property type="evidence" value="ECO:0007669"/>
    <property type="project" value="UniProtKB-UniRule"/>
</dbReference>
<proteinExistence type="predicted"/>
<evidence type="ECO:0000256" key="4">
    <source>
        <dbReference type="ARBA" id="ARBA00022603"/>
    </source>
</evidence>
<evidence type="ECO:0000256" key="13">
    <source>
        <dbReference type="ARBA" id="ARBA00046511"/>
    </source>
</evidence>
<keyword evidence="8" id="KW-0251">Elongation factor</keyword>
<feature type="active site" description="For methyltransferase activity" evidence="16">
    <location>
        <position position="175"/>
    </location>
</feature>
<evidence type="ECO:0000256" key="16">
    <source>
        <dbReference type="PIRSR" id="PIRSR003726-1"/>
    </source>
</evidence>
<sequence>MAGTVDLKKPFLYYDELTRERAYDARAERAGAAKFPSQGQLKLLLGELYFLNKLLKRNLLQGAVVVYIGSAPGRHIRYLRDHFYALNVRLRWVLIDGREHDRCLSGLEGVTILQRFVDESYLHKLRLRFQGENVVLISDIRSMRGAEPTTDDLLRDYSLQNSMVCILKPMASSLKWRCPFPDQWVRDFYTVCGKEMLQPFAPAYSAELRLLTFYDRAPVRLRCVTLETAHEYEKRMFYLNDIVRRSVVLNFDYPRQEYDFYHMFHLLNTIVCPRKFSSAKKKVLFLQQSIFNYLRIRAGAGASAASP</sequence>
<dbReference type="InterPro" id="IPR029063">
    <property type="entry name" value="SAM-dependent_MTases_sf"/>
</dbReference>
<feature type="binding site" evidence="17">
    <location>
        <position position="67"/>
    </location>
    <ligand>
        <name>S-adenosyl-L-methionine</name>
        <dbReference type="ChEBI" id="CHEBI:59789"/>
    </ligand>
</feature>
<evidence type="ECO:0000256" key="5">
    <source>
        <dbReference type="ARBA" id="ARBA00022664"/>
    </source>
</evidence>
<evidence type="ECO:0000256" key="15">
    <source>
        <dbReference type="PIRNR" id="PIRNR003726"/>
    </source>
</evidence>
<evidence type="ECO:0000256" key="1">
    <source>
        <dbReference type="ARBA" id="ARBA00004328"/>
    </source>
</evidence>
<feature type="binding site" evidence="18">
    <location>
        <position position="23"/>
    </location>
    <ligand>
        <name>mRNA</name>
        <dbReference type="ChEBI" id="CHEBI:33699"/>
    </ligand>
</feature>
<evidence type="ECO:0000256" key="8">
    <source>
        <dbReference type="ARBA" id="ARBA00022768"/>
    </source>
</evidence>
<evidence type="ECO:0000256" key="11">
    <source>
        <dbReference type="ARBA" id="ARBA00023042"/>
    </source>
</evidence>
<feature type="binding site" evidence="18">
    <location>
        <begin position="205"/>
        <end position="207"/>
    </location>
    <ligand>
        <name>mRNA</name>
        <dbReference type="ChEBI" id="CHEBI:33699"/>
    </ligand>
</feature>
<keyword evidence="10" id="KW-0648">Protein biosynthesis</keyword>
<feature type="binding site" evidence="17">
    <location>
        <position position="98"/>
    </location>
    <ligand>
        <name>S-adenosyl-L-methionine</name>
        <dbReference type="ChEBI" id="CHEBI:59789"/>
    </ligand>
</feature>
<dbReference type="PIRSF" id="PIRSF003726">
    <property type="entry name" value="PolA_polym_reg_poxV"/>
    <property type="match status" value="1"/>
</dbReference>
<accession>A0A2C9DSM8</accession>
<dbReference type="SUPFAM" id="SSF53335">
    <property type="entry name" value="S-adenosyl-L-methionine-dependent methyltransferases"/>
    <property type="match status" value="1"/>
</dbReference>
<feature type="binding site" evidence="17">
    <location>
        <position position="96"/>
    </location>
    <ligand>
        <name>S-adenosyl-L-methionine</name>
        <dbReference type="ChEBI" id="CHEBI:59789"/>
    </ligand>
</feature>
<feature type="binding site" evidence="17">
    <location>
        <position position="69"/>
    </location>
    <ligand>
        <name>S-adenosyl-L-methionine</name>
        <dbReference type="ChEBI" id="CHEBI:59789"/>
    </ligand>
</feature>
<evidence type="ECO:0000256" key="17">
    <source>
        <dbReference type="PIRSR" id="PIRSR003726-2"/>
    </source>
</evidence>
<evidence type="ECO:0000313" key="20">
    <source>
        <dbReference type="Proteomes" id="UP000318778"/>
    </source>
</evidence>
<dbReference type="Pfam" id="PF01358">
    <property type="entry name" value="PARP_regulatory"/>
    <property type="match status" value="1"/>
</dbReference>
<comment type="subcellular location">
    <subcellularLocation>
        <location evidence="1">Virion</location>
    </subcellularLocation>
</comment>
<dbReference type="InterPro" id="IPR025804">
    <property type="entry name" value="Pox/kineto_cap_MeTfrase"/>
</dbReference>
<feature type="binding site" evidence="18">
    <location>
        <position position="182"/>
    </location>
    <ligand>
        <name>mRNA</name>
        <dbReference type="ChEBI" id="CHEBI:33699"/>
    </ligand>
</feature>
<evidence type="ECO:0000256" key="7">
    <source>
        <dbReference type="ARBA" id="ARBA00022691"/>
    </source>
</evidence>
<dbReference type="EMBL" id="MF467280">
    <property type="protein sequence ID" value="ATI21011.1"/>
    <property type="molecule type" value="Genomic_DNA"/>
</dbReference>
<dbReference type="GO" id="GO:0031440">
    <property type="term" value="P:regulation of mRNA 3'-end processing"/>
    <property type="evidence" value="ECO:0007669"/>
    <property type="project" value="UniProtKB-UniRule"/>
</dbReference>
<evidence type="ECO:0000256" key="14">
    <source>
        <dbReference type="ARBA" id="ARBA00049042"/>
    </source>
</evidence>
<reference evidence="19" key="1">
    <citation type="journal article" date="2017" name="Virus Res.">
        <title>Complete genomic characterisation of two novel poxviruses (WKPV and EKPV) from western and eastern grey kangaroos.</title>
        <authorList>
            <person name="Bennett M."/>
            <person name="Tu S.L."/>
            <person name="Upton C."/>
            <person name="McArtor C."/>
            <person name="Gillett A."/>
            <person name="Laird T."/>
            <person name="O'Dea M."/>
        </authorList>
    </citation>
    <scope>NUCLEOTIDE SEQUENCE [LARGE SCALE GENOMIC DNA]</scope>
    <source>
        <strain evidence="19">Western Australia</strain>
    </source>
</reference>
<comment type="function">
    <text evidence="12 15">Displays methyltransferase, positive regulation of the poly(A) polymerase and transcription elongation activities. Involved in the modification of both mRNA ends and in intermediate and late gene positive transcription elongation. At the mRNAs 5' end, methylates the ribose 2' OH group of the first transcribed nucleotide, thereby producing a 2'-O-methylpurine cap. At the 3' end, functions as a processivity factor which stimulates the activity of the viral poly(A) polymerase OPG063 that creates mRNA's poly(A) tail. In the presence of OPG102, OPG063 does not dissociate from the RNA allowing tail elongation to around 250 adenylates.</text>
</comment>
<dbReference type="EC" id="2.1.1.57" evidence="2 15"/>
<evidence type="ECO:0000256" key="18">
    <source>
        <dbReference type="PIRSR" id="PIRSR003726-3"/>
    </source>
</evidence>
<feature type="binding site" evidence="17">
    <location>
        <position position="40"/>
    </location>
    <ligand>
        <name>S-adenosyl-L-methionine</name>
        <dbReference type="ChEBI" id="CHEBI:59789"/>
    </ligand>
</feature>
<feature type="binding site" evidence="17">
    <location>
        <position position="73"/>
    </location>
    <ligand>
        <name>S-adenosyl-L-methionine</name>
        <dbReference type="ChEBI" id="CHEBI:59789"/>
    </ligand>
</feature>
<dbReference type="InterPro" id="IPR030375">
    <property type="entry name" value="Poxvir_cap_MeTfrase"/>
</dbReference>
<dbReference type="GO" id="GO:0032259">
    <property type="term" value="P:methylation"/>
    <property type="evidence" value="ECO:0007669"/>
    <property type="project" value="UniProtKB-KW"/>
</dbReference>
<feature type="binding site" evidence="17">
    <location>
        <position position="117"/>
    </location>
    <ligand>
        <name>S-adenosyl-L-methionine</name>
        <dbReference type="ChEBI" id="CHEBI:59789"/>
    </ligand>
</feature>
<keyword evidence="6 15" id="KW-0808">Transferase</keyword>
<dbReference type="Gene3D" id="3.40.50.150">
    <property type="entry name" value="Vaccinia Virus protein VP39"/>
    <property type="match status" value="1"/>
</dbReference>
<dbReference type="Proteomes" id="UP000318778">
    <property type="component" value="Segment"/>
</dbReference>
<dbReference type="CDD" id="cd20756">
    <property type="entry name" value="capping_2-OMTase_Poxviridae"/>
    <property type="match status" value="1"/>
</dbReference>
<feature type="binding site" evidence="17">
    <location>
        <position position="139"/>
    </location>
    <ligand>
        <name>S-adenosyl-L-methionine</name>
        <dbReference type="ChEBI" id="CHEBI:59789"/>
    </ligand>
</feature>
<evidence type="ECO:0000256" key="12">
    <source>
        <dbReference type="ARBA" id="ARBA00034661"/>
    </source>
</evidence>
<comment type="catalytic activity">
    <reaction evidence="14 15">
        <text>a 5'-end (N(7)-methyl 5'-triphosphoguanosine)-ribonucleoside in mRNA + S-adenosyl-L-methionine = a 5'-end (N(7)-methyl 5'-triphosphoguanosine)-(2'-O-methyl-ribonucleoside) in mRNA + S-adenosyl-L-homocysteine + H(+)</text>
        <dbReference type="Rhea" id="RHEA:67020"/>
        <dbReference type="Rhea" id="RHEA-COMP:17167"/>
        <dbReference type="Rhea" id="RHEA-COMP:17168"/>
        <dbReference type="ChEBI" id="CHEBI:15378"/>
        <dbReference type="ChEBI" id="CHEBI:57856"/>
        <dbReference type="ChEBI" id="CHEBI:59789"/>
        <dbReference type="ChEBI" id="CHEBI:156461"/>
        <dbReference type="ChEBI" id="CHEBI:167609"/>
        <dbReference type="EC" id="2.1.1.57"/>
    </reaction>
</comment>
<protein>
    <recommendedName>
        <fullName evidence="3 15">Cap-specific mRNA (nucleoside-2'-O-)-methyltransferase</fullName>
        <ecNumber evidence="2 15">2.1.1.57</ecNumber>
    </recommendedName>
</protein>
<keyword evidence="11 15" id="KW-0506">mRNA capping</keyword>